<evidence type="ECO:0000313" key="9">
    <source>
        <dbReference type="EMBL" id="KAK3370629.1"/>
    </source>
</evidence>
<evidence type="ECO:0000256" key="1">
    <source>
        <dbReference type="ARBA" id="ARBA00004123"/>
    </source>
</evidence>
<evidence type="ECO:0000256" key="4">
    <source>
        <dbReference type="ARBA" id="ARBA00023026"/>
    </source>
</evidence>
<evidence type="ECO:0000256" key="6">
    <source>
        <dbReference type="ARBA" id="ARBA00023242"/>
    </source>
</evidence>
<feature type="domain" description="Zn(2)-C6 fungal-type" evidence="8">
    <location>
        <begin position="34"/>
        <end position="64"/>
    </location>
</feature>
<keyword evidence="4" id="KW-0843">Virulence</keyword>
<evidence type="ECO:0000256" key="5">
    <source>
        <dbReference type="ARBA" id="ARBA00023163"/>
    </source>
</evidence>
<dbReference type="EMBL" id="JAULSW010000009">
    <property type="protein sequence ID" value="KAK3370629.1"/>
    <property type="molecule type" value="Genomic_DNA"/>
</dbReference>
<organism evidence="9 10">
    <name type="scientific">Podospora didyma</name>
    <dbReference type="NCBI Taxonomy" id="330526"/>
    <lineage>
        <taxon>Eukaryota</taxon>
        <taxon>Fungi</taxon>
        <taxon>Dikarya</taxon>
        <taxon>Ascomycota</taxon>
        <taxon>Pezizomycotina</taxon>
        <taxon>Sordariomycetes</taxon>
        <taxon>Sordariomycetidae</taxon>
        <taxon>Sordariales</taxon>
        <taxon>Podosporaceae</taxon>
        <taxon>Podospora</taxon>
    </lineage>
</organism>
<dbReference type="CDD" id="cd12148">
    <property type="entry name" value="fungal_TF_MHR"/>
    <property type="match status" value="1"/>
</dbReference>
<feature type="region of interest" description="Disordered" evidence="7">
    <location>
        <begin position="1"/>
        <end position="25"/>
    </location>
</feature>
<dbReference type="GO" id="GO:0008270">
    <property type="term" value="F:zinc ion binding"/>
    <property type="evidence" value="ECO:0007669"/>
    <property type="project" value="InterPro"/>
</dbReference>
<comment type="subcellular location">
    <subcellularLocation>
        <location evidence="1">Nucleus</location>
    </subcellularLocation>
</comment>
<dbReference type="Gene3D" id="4.10.240.10">
    <property type="entry name" value="Zn(2)-C6 fungal-type DNA-binding domain"/>
    <property type="match status" value="1"/>
</dbReference>
<dbReference type="CDD" id="cd00067">
    <property type="entry name" value="GAL4"/>
    <property type="match status" value="1"/>
</dbReference>
<dbReference type="PANTHER" id="PTHR47338">
    <property type="entry name" value="ZN(II)2CYS6 TRANSCRIPTION FACTOR (EUROFUNG)-RELATED"/>
    <property type="match status" value="1"/>
</dbReference>
<comment type="caution">
    <text evidence="9">The sequence shown here is derived from an EMBL/GenBank/DDBJ whole genome shotgun (WGS) entry which is preliminary data.</text>
</comment>
<dbReference type="SUPFAM" id="SSF57701">
    <property type="entry name" value="Zn2/Cys6 DNA-binding domain"/>
    <property type="match status" value="1"/>
</dbReference>
<keyword evidence="3" id="KW-0805">Transcription regulation</keyword>
<dbReference type="InterPro" id="IPR001138">
    <property type="entry name" value="Zn2Cys6_DnaBD"/>
</dbReference>
<reference evidence="9" key="2">
    <citation type="submission" date="2023-06" db="EMBL/GenBank/DDBJ databases">
        <authorList>
            <consortium name="Lawrence Berkeley National Laboratory"/>
            <person name="Haridas S."/>
            <person name="Hensen N."/>
            <person name="Bonometti L."/>
            <person name="Westerberg I."/>
            <person name="Brannstrom I.O."/>
            <person name="Guillou S."/>
            <person name="Cros-Aarteil S."/>
            <person name="Calhoun S."/>
            <person name="Kuo A."/>
            <person name="Mondo S."/>
            <person name="Pangilinan J."/>
            <person name="Riley R."/>
            <person name="LaButti K."/>
            <person name="Andreopoulos B."/>
            <person name="Lipzen A."/>
            <person name="Chen C."/>
            <person name="Yanf M."/>
            <person name="Daum C."/>
            <person name="Ng V."/>
            <person name="Clum A."/>
            <person name="Steindorff A."/>
            <person name="Ohm R."/>
            <person name="Martin F."/>
            <person name="Silar P."/>
            <person name="Natvig D."/>
            <person name="Lalanne C."/>
            <person name="Gautier V."/>
            <person name="Ament-velasquez S.L."/>
            <person name="Kruys A."/>
            <person name="Hutchinson M.I."/>
            <person name="Powell A.J."/>
            <person name="Barry K."/>
            <person name="Miller A.N."/>
            <person name="Grigoriev I.V."/>
            <person name="Debuchy R."/>
            <person name="Gladieux P."/>
            <person name="Thoren M.H."/>
            <person name="Johannesson H."/>
        </authorList>
    </citation>
    <scope>NUCLEOTIDE SEQUENCE</scope>
    <source>
        <strain evidence="9">CBS 232.78</strain>
    </source>
</reference>
<reference evidence="9" key="1">
    <citation type="journal article" date="2023" name="Mol. Phylogenet. Evol.">
        <title>Genome-scale phylogeny and comparative genomics of the fungal order Sordariales.</title>
        <authorList>
            <person name="Hensen N."/>
            <person name="Bonometti L."/>
            <person name="Westerberg I."/>
            <person name="Brannstrom I.O."/>
            <person name="Guillou S."/>
            <person name="Cros-Aarteil S."/>
            <person name="Calhoun S."/>
            <person name="Haridas S."/>
            <person name="Kuo A."/>
            <person name="Mondo S."/>
            <person name="Pangilinan J."/>
            <person name="Riley R."/>
            <person name="LaButti K."/>
            <person name="Andreopoulos B."/>
            <person name="Lipzen A."/>
            <person name="Chen C."/>
            <person name="Yan M."/>
            <person name="Daum C."/>
            <person name="Ng V."/>
            <person name="Clum A."/>
            <person name="Steindorff A."/>
            <person name="Ohm R.A."/>
            <person name="Martin F."/>
            <person name="Silar P."/>
            <person name="Natvig D.O."/>
            <person name="Lalanne C."/>
            <person name="Gautier V."/>
            <person name="Ament-Velasquez S.L."/>
            <person name="Kruys A."/>
            <person name="Hutchinson M.I."/>
            <person name="Powell A.J."/>
            <person name="Barry K."/>
            <person name="Miller A.N."/>
            <person name="Grigoriev I.V."/>
            <person name="Debuchy R."/>
            <person name="Gladieux P."/>
            <person name="Hiltunen Thoren M."/>
            <person name="Johannesson H."/>
        </authorList>
    </citation>
    <scope>NUCLEOTIDE SEQUENCE</scope>
    <source>
        <strain evidence="9">CBS 232.78</strain>
    </source>
</reference>
<name>A0AAE0K5U7_9PEZI</name>
<proteinExistence type="predicted"/>
<evidence type="ECO:0000313" key="10">
    <source>
        <dbReference type="Proteomes" id="UP001285441"/>
    </source>
</evidence>
<dbReference type="AlphaFoldDB" id="A0AAE0K5U7"/>
<dbReference type="PANTHER" id="PTHR47338:SF27">
    <property type="entry name" value="ZN(II)2CYS6 TRANSCRIPTION FACTOR (EUROFUNG)"/>
    <property type="match status" value="1"/>
</dbReference>
<dbReference type="Pfam" id="PF00172">
    <property type="entry name" value="Zn_clus"/>
    <property type="match status" value="1"/>
</dbReference>
<accession>A0AAE0K5U7</accession>
<dbReference type="GO" id="GO:0006351">
    <property type="term" value="P:DNA-templated transcription"/>
    <property type="evidence" value="ECO:0007669"/>
    <property type="project" value="InterPro"/>
</dbReference>
<keyword evidence="10" id="KW-1185">Reference proteome</keyword>
<keyword evidence="5" id="KW-0804">Transcription</keyword>
<dbReference type="GO" id="GO:0003677">
    <property type="term" value="F:DNA binding"/>
    <property type="evidence" value="ECO:0007669"/>
    <property type="project" value="InterPro"/>
</dbReference>
<protein>
    <submittedName>
        <fullName evidence="9">Fungal-specific transcription factor domain-containing protein</fullName>
    </submittedName>
</protein>
<evidence type="ECO:0000256" key="3">
    <source>
        <dbReference type="ARBA" id="ARBA00023015"/>
    </source>
</evidence>
<sequence>MTDVITVTGSRSTMGSEALAQEQAMPSQTSKRLTCESCRDRKIRCDRQHPSCGRCAKMGIQCHYSSRAKPAPSKKDLSRYLQAINSRLQQAEAQLAYRSLAQSPLRAATLSSDEPFMQTPSTHPIVTSLASISPSFASSTMPPALGLSYLGMTPAATQPGMAMDGWPDIGIDSFDFDLGLVSPAPFEYDSGLFPLTPNSKQTPNYQVDPSFEESPLRTNQIIPGLPRGFLQRLHDRYFEVFHPIQPIISRRRFERETSQPSPSIGVLALSCAMAALASTSIPERCHVDKCYEQCRTLLDACERDETGESLASINTLQALTLMALYEVKQPNFVRAWMTLGRAIRLAKMMGLDCASDACRKVSGVGTVWGRAQARLKLPPPTAADAEERRRTFWMLFVLDATSVVYANDGSALEVPMHVPVASSGDYPDGEASSMPSIDQIFDSDVSTISNVTFSPFAATAVVVCLVQRCMGHITTCHHPSKAHHFWETHFAIDKTIKHCRATSLAPHTISAPQSPQSLVMRMNLDALEISLHETALLNIQDNKLPAALATETRSRCAWAAADIAHAVQRGRQLTGNHLEMFRQHDRFLVWPLTTAIRTGLRMLDDKDEAIGSKSLLPSQLRELSRAVEELISPEHVPPGLLDNTLVMRSWSEEDDRRAVVEG</sequence>
<dbReference type="PROSITE" id="PS50048">
    <property type="entry name" value="ZN2_CY6_FUNGAL_2"/>
    <property type="match status" value="1"/>
</dbReference>
<evidence type="ECO:0000259" key="8">
    <source>
        <dbReference type="PROSITE" id="PS50048"/>
    </source>
</evidence>
<dbReference type="InterPro" id="IPR036864">
    <property type="entry name" value="Zn2-C6_fun-type_DNA-bd_sf"/>
</dbReference>
<dbReference type="Proteomes" id="UP001285441">
    <property type="component" value="Unassembled WGS sequence"/>
</dbReference>
<evidence type="ECO:0000256" key="2">
    <source>
        <dbReference type="ARBA" id="ARBA00022723"/>
    </source>
</evidence>
<dbReference type="PRINTS" id="PR00755">
    <property type="entry name" value="AFLATOXINBRP"/>
</dbReference>
<gene>
    <name evidence="9" type="ORF">B0H63DRAFT_487330</name>
</gene>
<feature type="compositionally biased region" description="Polar residues" evidence="7">
    <location>
        <begin position="1"/>
        <end position="15"/>
    </location>
</feature>
<dbReference type="GO" id="GO:0005634">
    <property type="term" value="C:nucleus"/>
    <property type="evidence" value="ECO:0007669"/>
    <property type="project" value="UniProtKB-SubCell"/>
</dbReference>
<keyword evidence="2" id="KW-0479">Metal-binding</keyword>
<dbReference type="Pfam" id="PF04082">
    <property type="entry name" value="Fungal_trans"/>
    <property type="match status" value="1"/>
</dbReference>
<evidence type="ECO:0000256" key="7">
    <source>
        <dbReference type="SAM" id="MobiDB-lite"/>
    </source>
</evidence>
<dbReference type="InterPro" id="IPR050815">
    <property type="entry name" value="TF_fung"/>
</dbReference>
<keyword evidence="6" id="KW-0539">Nucleus</keyword>
<dbReference type="InterPro" id="IPR007219">
    <property type="entry name" value="XnlR_reg_dom"/>
</dbReference>
<dbReference type="SMART" id="SM00066">
    <property type="entry name" value="GAL4"/>
    <property type="match status" value="1"/>
</dbReference>
<dbReference type="PROSITE" id="PS00463">
    <property type="entry name" value="ZN2_CY6_FUNGAL_1"/>
    <property type="match status" value="1"/>
</dbReference>
<dbReference type="GO" id="GO:0000981">
    <property type="term" value="F:DNA-binding transcription factor activity, RNA polymerase II-specific"/>
    <property type="evidence" value="ECO:0007669"/>
    <property type="project" value="InterPro"/>
</dbReference>